<name>A0A1M7PKE2_9BACT</name>
<proteinExistence type="inferred from homology"/>
<sequence>MKNSEINALSESEITARIAAEKENLTKLRFAHAISPIENPNRIKESRRLVARLKTFLRAKQLAK</sequence>
<reference evidence="6 7" key="1">
    <citation type="submission" date="2016-11" db="EMBL/GenBank/DDBJ databases">
        <authorList>
            <person name="Jaros S."/>
            <person name="Januszkiewicz K."/>
            <person name="Wedrychowicz H."/>
        </authorList>
    </citation>
    <scope>NUCLEOTIDE SEQUENCE [LARGE SCALE GENOMIC DNA]</scope>
    <source>
        <strain evidence="6 7">CGMCC 1.6102</strain>
    </source>
</reference>
<organism evidence="6 7">
    <name type="scientific">Cyclobacterium lianum</name>
    <dbReference type="NCBI Taxonomy" id="388280"/>
    <lineage>
        <taxon>Bacteria</taxon>
        <taxon>Pseudomonadati</taxon>
        <taxon>Bacteroidota</taxon>
        <taxon>Cytophagia</taxon>
        <taxon>Cytophagales</taxon>
        <taxon>Cyclobacteriaceae</taxon>
        <taxon>Cyclobacterium</taxon>
    </lineage>
</organism>
<keyword evidence="2 5" id="KW-0689">Ribosomal protein</keyword>
<dbReference type="InterPro" id="IPR036049">
    <property type="entry name" value="Ribosomal_uL29_sf"/>
</dbReference>
<gene>
    <name evidence="5" type="primary">rpmC</name>
    <name evidence="6" type="ORF">SAMN04488057_10990</name>
</gene>
<dbReference type="Proteomes" id="UP000184513">
    <property type="component" value="Unassembled WGS sequence"/>
</dbReference>
<evidence type="ECO:0000256" key="4">
    <source>
        <dbReference type="ARBA" id="ARBA00035204"/>
    </source>
</evidence>
<dbReference type="PROSITE" id="PS00579">
    <property type="entry name" value="RIBOSOMAL_L29"/>
    <property type="match status" value="1"/>
</dbReference>
<evidence type="ECO:0000256" key="5">
    <source>
        <dbReference type="HAMAP-Rule" id="MF_00374"/>
    </source>
</evidence>
<dbReference type="Gene3D" id="1.10.287.310">
    <property type="match status" value="1"/>
</dbReference>
<evidence type="ECO:0000313" key="6">
    <source>
        <dbReference type="EMBL" id="SHN17640.1"/>
    </source>
</evidence>
<evidence type="ECO:0000256" key="3">
    <source>
        <dbReference type="ARBA" id="ARBA00023274"/>
    </source>
</evidence>
<dbReference type="AlphaFoldDB" id="A0A1M7PKE2"/>
<dbReference type="HAMAP" id="MF_00374">
    <property type="entry name" value="Ribosomal_uL29"/>
    <property type="match status" value="1"/>
</dbReference>
<evidence type="ECO:0000256" key="2">
    <source>
        <dbReference type="ARBA" id="ARBA00022980"/>
    </source>
</evidence>
<dbReference type="InterPro" id="IPR001854">
    <property type="entry name" value="Ribosomal_uL29"/>
</dbReference>
<dbReference type="InterPro" id="IPR018254">
    <property type="entry name" value="Ribosomal_uL29_CS"/>
</dbReference>
<dbReference type="STRING" id="388280.SAMN04488057_10990"/>
<dbReference type="GO" id="GO:0006412">
    <property type="term" value="P:translation"/>
    <property type="evidence" value="ECO:0007669"/>
    <property type="project" value="UniProtKB-UniRule"/>
</dbReference>
<keyword evidence="3 5" id="KW-0687">Ribonucleoprotein</keyword>
<dbReference type="SUPFAM" id="SSF46561">
    <property type="entry name" value="Ribosomal protein L29 (L29p)"/>
    <property type="match status" value="1"/>
</dbReference>
<accession>A0A1M7PKE2</accession>
<dbReference type="GO" id="GO:0003735">
    <property type="term" value="F:structural constituent of ribosome"/>
    <property type="evidence" value="ECO:0007669"/>
    <property type="project" value="InterPro"/>
</dbReference>
<evidence type="ECO:0000313" key="7">
    <source>
        <dbReference type="Proteomes" id="UP000184513"/>
    </source>
</evidence>
<comment type="similarity">
    <text evidence="1 5">Belongs to the universal ribosomal protein uL29 family.</text>
</comment>
<dbReference type="Pfam" id="PF00831">
    <property type="entry name" value="Ribosomal_L29"/>
    <property type="match status" value="1"/>
</dbReference>
<protein>
    <recommendedName>
        <fullName evidence="4 5">Large ribosomal subunit protein uL29</fullName>
    </recommendedName>
</protein>
<evidence type="ECO:0000256" key="1">
    <source>
        <dbReference type="ARBA" id="ARBA00009254"/>
    </source>
</evidence>
<dbReference type="CDD" id="cd00427">
    <property type="entry name" value="Ribosomal_L29_HIP"/>
    <property type="match status" value="1"/>
</dbReference>
<dbReference type="NCBIfam" id="TIGR00012">
    <property type="entry name" value="L29"/>
    <property type="match status" value="1"/>
</dbReference>
<dbReference type="GO" id="GO:0005840">
    <property type="term" value="C:ribosome"/>
    <property type="evidence" value="ECO:0007669"/>
    <property type="project" value="UniProtKB-KW"/>
</dbReference>
<keyword evidence="7" id="KW-1185">Reference proteome</keyword>
<dbReference type="EMBL" id="FRCY01000009">
    <property type="protein sequence ID" value="SHN17640.1"/>
    <property type="molecule type" value="Genomic_DNA"/>
</dbReference>
<dbReference type="OrthoDB" id="5296761at2"/>
<dbReference type="GO" id="GO:1990904">
    <property type="term" value="C:ribonucleoprotein complex"/>
    <property type="evidence" value="ECO:0007669"/>
    <property type="project" value="UniProtKB-KW"/>
</dbReference>
<dbReference type="RefSeq" id="WP_073095493.1">
    <property type="nucleotide sequence ID" value="NZ_FRCY01000009.1"/>
</dbReference>